<dbReference type="Pfam" id="PF00528">
    <property type="entry name" value="BPD_transp_1"/>
    <property type="match status" value="1"/>
</dbReference>
<comment type="subcellular location">
    <subcellularLocation>
        <location evidence="1 9">Cell membrane</location>
        <topology evidence="1 9">Multi-pass membrane protein</topology>
    </subcellularLocation>
</comment>
<keyword evidence="5 10" id="KW-0592">Phosphate transport</keyword>
<dbReference type="PANTHER" id="PTHR30425">
    <property type="entry name" value="PHOSPHATE TRANSPORT SYSTEM PERMEASE PROTEIN PST"/>
    <property type="match status" value="1"/>
</dbReference>
<reference evidence="12 13" key="1">
    <citation type="submission" date="2016-01" db="EMBL/GenBank/DDBJ databases">
        <title>Janibacter melonis strain CD11_4 genome sequencing and assembly.</title>
        <authorList>
            <person name="Nair G.R."/>
            <person name="Kaur G."/>
            <person name="Chander A.M."/>
            <person name="Mayilraj S."/>
        </authorList>
    </citation>
    <scope>NUCLEOTIDE SEQUENCE [LARGE SCALE GENOMIC DNA]</scope>
    <source>
        <strain evidence="12 13">CD11-4</strain>
    </source>
</reference>
<dbReference type="InterPro" id="IPR000515">
    <property type="entry name" value="MetI-like"/>
</dbReference>
<dbReference type="AlphaFoldDB" id="A0A176QFA2"/>
<gene>
    <name evidence="12" type="ORF">AWH69_00595</name>
</gene>
<dbReference type="GO" id="GO:0005315">
    <property type="term" value="F:phosphate transmembrane transporter activity"/>
    <property type="evidence" value="ECO:0007669"/>
    <property type="project" value="InterPro"/>
</dbReference>
<protein>
    <recommendedName>
        <fullName evidence="10">Phosphate transport system permease protein</fullName>
    </recommendedName>
</protein>
<keyword evidence="6 9" id="KW-0812">Transmembrane</keyword>
<dbReference type="InterPro" id="IPR011864">
    <property type="entry name" value="Phosphate_PstC"/>
</dbReference>
<keyword evidence="7 9" id="KW-1133">Transmembrane helix</keyword>
<keyword evidence="8 9" id="KW-0472">Membrane</keyword>
<dbReference type="GO" id="GO:0005886">
    <property type="term" value="C:plasma membrane"/>
    <property type="evidence" value="ECO:0007669"/>
    <property type="project" value="UniProtKB-SubCell"/>
</dbReference>
<feature type="transmembrane region" description="Helical" evidence="9">
    <location>
        <begin position="164"/>
        <end position="183"/>
    </location>
</feature>
<feature type="transmembrane region" description="Helical" evidence="9">
    <location>
        <begin position="65"/>
        <end position="98"/>
    </location>
</feature>
<dbReference type="PANTHER" id="PTHR30425:SF1">
    <property type="entry name" value="PHOSPHATE TRANSPORT SYSTEM PERMEASE PROTEIN PSTC"/>
    <property type="match status" value="1"/>
</dbReference>
<evidence type="ECO:0000256" key="8">
    <source>
        <dbReference type="ARBA" id="ARBA00023136"/>
    </source>
</evidence>
<evidence type="ECO:0000313" key="13">
    <source>
        <dbReference type="Proteomes" id="UP000076976"/>
    </source>
</evidence>
<dbReference type="InterPro" id="IPR035906">
    <property type="entry name" value="MetI-like_sf"/>
</dbReference>
<dbReference type="NCBIfam" id="TIGR02138">
    <property type="entry name" value="phosphate_pstC"/>
    <property type="match status" value="1"/>
</dbReference>
<dbReference type="PROSITE" id="PS50928">
    <property type="entry name" value="ABC_TM1"/>
    <property type="match status" value="1"/>
</dbReference>
<proteinExistence type="inferred from homology"/>
<evidence type="ECO:0000256" key="10">
    <source>
        <dbReference type="RuleBase" id="RU363054"/>
    </source>
</evidence>
<feature type="domain" description="ABC transmembrane type-1" evidence="11">
    <location>
        <begin position="73"/>
        <end position="300"/>
    </location>
</feature>
<feature type="transmembrane region" description="Helical" evidence="9">
    <location>
        <begin position="282"/>
        <end position="304"/>
    </location>
</feature>
<evidence type="ECO:0000256" key="9">
    <source>
        <dbReference type="RuleBase" id="RU363032"/>
    </source>
</evidence>
<dbReference type="EMBL" id="LQZG01000001">
    <property type="protein sequence ID" value="OAB88351.1"/>
    <property type="molecule type" value="Genomic_DNA"/>
</dbReference>
<comment type="similarity">
    <text evidence="2 10">Belongs to the binding-protein-dependent transport system permease family. CysTW subfamily.</text>
</comment>
<dbReference type="Proteomes" id="UP000076976">
    <property type="component" value="Unassembled WGS sequence"/>
</dbReference>
<comment type="function">
    <text evidence="10">Part of the binding-protein-dependent transport system for phosphate; probably responsible for the translocation of the substrate across the membrane.</text>
</comment>
<evidence type="ECO:0000256" key="5">
    <source>
        <dbReference type="ARBA" id="ARBA00022592"/>
    </source>
</evidence>
<evidence type="ECO:0000256" key="3">
    <source>
        <dbReference type="ARBA" id="ARBA00022448"/>
    </source>
</evidence>
<name>A0A176QFA2_9MICO</name>
<keyword evidence="13" id="KW-1185">Reference proteome</keyword>
<keyword evidence="3 9" id="KW-0813">Transport</keyword>
<accession>A0A176QFA2</accession>
<evidence type="ECO:0000256" key="4">
    <source>
        <dbReference type="ARBA" id="ARBA00022475"/>
    </source>
</evidence>
<evidence type="ECO:0000256" key="7">
    <source>
        <dbReference type="ARBA" id="ARBA00022989"/>
    </source>
</evidence>
<dbReference type="RefSeq" id="WP_068269968.1">
    <property type="nucleotide sequence ID" value="NZ_LQZG01000001.1"/>
</dbReference>
<dbReference type="SUPFAM" id="SSF161098">
    <property type="entry name" value="MetI-like"/>
    <property type="match status" value="1"/>
</dbReference>
<dbReference type="Gene3D" id="1.10.3720.10">
    <property type="entry name" value="MetI-like"/>
    <property type="match status" value="1"/>
</dbReference>
<evidence type="ECO:0000256" key="2">
    <source>
        <dbReference type="ARBA" id="ARBA00007069"/>
    </source>
</evidence>
<dbReference type="GO" id="GO:0006817">
    <property type="term" value="P:phosphate ion transport"/>
    <property type="evidence" value="ECO:0007669"/>
    <property type="project" value="UniProtKB-KW"/>
</dbReference>
<dbReference type="CDD" id="cd06261">
    <property type="entry name" value="TM_PBP2"/>
    <property type="match status" value="1"/>
</dbReference>
<evidence type="ECO:0000256" key="6">
    <source>
        <dbReference type="ARBA" id="ARBA00022692"/>
    </source>
</evidence>
<evidence type="ECO:0000256" key="1">
    <source>
        <dbReference type="ARBA" id="ARBA00004651"/>
    </source>
</evidence>
<sequence length="314" mass="32663">MSSTSTAQPPARGVRRLGDRVFTSLSTGSGILILVALVLVAIFLVAQALPALTADPSEVRGGAGLVSYIGPLLFGTLLASVIAVVIAVPLSIGIALFISHYAPRRLAQALGYVVDLLAAVPSIVFGFWGLSVVGPGSRGVGEWLNEHLGFIPFFAGDASTTGKTMLVIGIVLAIMILPIMTAVNREVFLQTPRLHEEASLALGATRWEMIQQAVLPFGKSGVISGLMLGLGRALGETMAVALIISPSGRYSWELLSDNSSSTIAADIALNLPESSGVASSTLVASGLVLFVLTLAVNMLARWIVSRRAEFSGAN</sequence>
<dbReference type="STRING" id="262209.AWH69_00595"/>
<organism evidence="12 13">
    <name type="scientific">Janibacter melonis</name>
    <dbReference type="NCBI Taxonomy" id="262209"/>
    <lineage>
        <taxon>Bacteria</taxon>
        <taxon>Bacillati</taxon>
        <taxon>Actinomycetota</taxon>
        <taxon>Actinomycetes</taxon>
        <taxon>Micrococcales</taxon>
        <taxon>Intrasporangiaceae</taxon>
        <taxon>Janibacter</taxon>
    </lineage>
</organism>
<comment type="caution">
    <text evidence="12">The sequence shown here is derived from an EMBL/GenBank/DDBJ whole genome shotgun (WGS) entry which is preliminary data.</text>
</comment>
<feature type="transmembrane region" description="Helical" evidence="9">
    <location>
        <begin position="21"/>
        <end position="45"/>
    </location>
</feature>
<feature type="transmembrane region" description="Helical" evidence="9">
    <location>
        <begin position="110"/>
        <end position="130"/>
    </location>
</feature>
<evidence type="ECO:0000259" key="11">
    <source>
        <dbReference type="PROSITE" id="PS50928"/>
    </source>
</evidence>
<feature type="transmembrane region" description="Helical" evidence="9">
    <location>
        <begin position="222"/>
        <end position="244"/>
    </location>
</feature>
<dbReference type="InterPro" id="IPR051124">
    <property type="entry name" value="Phosphate_Transport_Permease"/>
</dbReference>
<evidence type="ECO:0000313" key="12">
    <source>
        <dbReference type="EMBL" id="OAB88351.1"/>
    </source>
</evidence>
<keyword evidence="4 10" id="KW-1003">Cell membrane</keyword>